<evidence type="ECO:0000313" key="1">
    <source>
        <dbReference type="EMBL" id="KAK3346992.1"/>
    </source>
</evidence>
<proteinExistence type="predicted"/>
<organism evidence="1 2">
    <name type="scientific">Lasiosphaeria hispida</name>
    <dbReference type="NCBI Taxonomy" id="260671"/>
    <lineage>
        <taxon>Eukaryota</taxon>
        <taxon>Fungi</taxon>
        <taxon>Dikarya</taxon>
        <taxon>Ascomycota</taxon>
        <taxon>Pezizomycotina</taxon>
        <taxon>Sordariomycetes</taxon>
        <taxon>Sordariomycetidae</taxon>
        <taxon>Sordariales</taxon>
        <taxon>Lasiosphaeriaceae</taxon>
        <taxon>Lasiosphaeria</taxon>
    </lineage>
</organism>
<dbReference type="Proteomes" id="UP001275084">
    <property type="component" value="Unassembled WGS sequence"/>
</dbReference>
<reference evidence="1" key="2">
    <citation type="submission" date="2023-06" db="EMBL/GenBank/DDBJ databases">
        <authorList>
            <consortium name="Lawrence Berkeley National Laboratory"/>
            <person name="Haridas S."/>
            <person name="Hensen N."/>
            <person name="Bonometti L."/>
            <person name="Westerberg I."/>
            <person name="Brannstrom I.O."/>
            <person name="Guillou S."/>
            <person name="Cros-Aarteil S."/>
            <person name="Calhoun S."/>
            <person name="Kuo A."/>
            <person name="Mondo S."/>
            <person name="Pangilinan J."/>
            <person name="Riley R."/>
            <person name="Labutti K."/>
            <person name="Andreopoulos B."/>
            <person name="Lipzen A."/>
            <person name="Chen C."/>
            <person name="Yanf M."/>
            <person name="Daum C."/>
            <person name="Ng V."/>
            <person name="Clum A."/>
            <person name="Steindorff A."/>
            <person name="Ohm R."/>
            <person name="Martin F."/>
            <person name="Silar P."/>
            <person name="Natvig D."/>
            <person name="Lalanne C."/>
            <person name="Gautier V."/>
            <person name="Ament-Velasquez S.L."/>
            <person name="Kruys A."/>
            <person name="Hutchinson M.I."/>
            <person name="Powell A.J."/>
            <person name="Barry K."/>
            <person name="Miller A.N."/>
            <person name="Grigoriev I.V."/>
            <person name="Debuchy R."/>
            <person name="Gladieux P."/>
            <person name="Thoren M.H."/>
            <person name="Johannesson H."/>
        </authorList>
    </citation>
    <scope>NUCLEOTIDE SEQUENCE</scope>
    <source>
        <strain evidence="1">CBS 955.72</strain>
    </source>
</reference>
<dbReference type="PANTHER" id="PTHR46411:SF2">
    <property type="entry name" value="AAA+ ATPASE DOMAIN-CONTAINING PROTEIN"/>
    <property type="match status" value="1"/>
</dbReference>
<dbReference type="PANTHER" id="PTHR46411">
    <property type="entry name" value="FAMILY ATPASE, PUTATIVE-RELATED"/>
    <property type="match status" value="1"/>
</dbReference>
<comment type="caution">
    <text evidence="1">The sequence shown here is derived from an EMBL/GenBank/DDBJ whole genome shotgun (WGS) entry which is preliminary data.</text>
</comment>
<evidence type="ECO:0000313" key="2">
    <source>
        <dbReference type="Proteomes" id="UP001275084"/>
    </source>
</evidence>
<sequence length="202" mass="22838">MNACVPPKYQEAASFLRTAPQKLPHLSTTKSEQEYRADKRSSRGAVLAAFGDEPLVTSAWAGCNLRRAAFNRVHVWARDVYGPGVKEDLLLRVPEYYDGILFLTTNRLRSFDIAVQSRIRMCLSKIIWESVCSWVQKKGKQKIFNGRQIKNVVSTAMALAHAGNRGPLRKELSEVALNTSIFQAALADQDAIFRNNQFRPRR</sequence>
<keyword evidence="2" id="KW-1185">Reference proteome</keyword>
<accession>A0AAJ0HCG0</accession>
<dbReference type="AlphaFoldDB" id="A0AAJ0HCG0"/>
<gene>
    <name evidence="1" type="ORF">B0T25DRAFT_572080</name>
</gene>
<protein>
    <recommendedName>
        <fullName evidence="3">ATPase AAA-type core domain-containing protein</fullName>
    </recommendedName>
</protein>
<dbReference type="EMBL" id="JAUIQD010000006">
    <property type="protein sequence ID" value="KAK3346992.1"/>
    <property type="molecule type" value="Genomic_DNA"/>
</dbReference>
<evidence type="ECO:0008006" key="3">
    <source>
        <dbReference type="Google" id="ProtNLM"/>
    </source>
</evidence>
<reference evidence="1" key="1">
    <citation type="journal article" date="2023" name="Mol. Phylogenet. Evol.">
        <title>Genome-scale phylogeny and comparative genomics of the fungal order Sordariales.</title>
        <authorList>
            <person name="Hensen N."/>
            <person name="Bonometti L."/>
            <person name="Westerberg I."/>
            <person name="Brannstrom I.O."/>
            <person name="Guillou S."/>
            <person name="Cros-Aarteil S."/>
            <person name="Calhoun S."/>
            <person name="Haridas S."/>
            <person name="Kuo A."/>
            <person name="Mondo S."/>
            <person name="Pangilinan J."/>
            <person name="Riley R."/>
            <person name="LaButti K."/>
            <person name="Andreopoulos B."/>
            <person name="Lipzen A."/>
            <person name="Chen C."/>
            <person name="Yan M."/>
            <person name="Daum C."/>
            <person name="Ng V."/>
            <person name="Clum A."/>
            <person name="Steindorff A."/>
            <person name="Ohm R.A."/>
            <person name="Martin F."/>
            <person name="Silar P."/>
            <person name="Natvig D.O."/>
            <person name="Lalanne C."/>
            <person name="Gautier V."/>
            <person name="Ament-Velasquez S.L."/>
            <person name="Kruys A."/>
            <person name="Hutchinson M.I."/>
            <person name="Powell A.J."/>
            <person name="Barry K."/>
            <person name="Miller A.N."/>
            <person name="Grigoriev I.V."/>
            <person name="Debuchy R."/>
            <person name="Gladieux P."/>
            <person name="Hiltunen Thoren M."/>
            <person name="Johannesson H."/>
        </authorList>
    </citation>
    <scope>NUCLEOTIDE SEQUENCE</scope>
    <source>
        <strain evidence="1">CBS 955.72</strain>
    </source>
</reference>
<name>A0AAJ0HCG0_9PEZI</name>